<dbReference type="Pfam" id="PF13229">
    <property type="entry name" value="Beta_helix"/>
    <property type="match status" value="1"/>
</dbReference>
<dbReference type="Pfam" id="PF23762">
    <property type="entry name" value="SHCBP_N"/>
    <property type="match status" value="1"/>
</dbReference>
<feature type="compositionally biased region" description="Polar residues" evidence="4">
    <location>
        <begin position="545"/>
        <end position="554"/>
    </location>
</feature>
<evidence type="ECO:0000313" key="8">
    <source>
        <dbReference type="Proteomes" id="UP001152799"/>
    </source>
</evidence>
<comment type="subcellular location">
    <subcellularLocation>
        <location evidence="1">Cytoplasm</location>
        <location evidence="1">Cytoskeleton</location>
        <location evidence="1">Spindle</location>
    </subcellularLocation>
</comment>
<dbReference type="InterPro" id="IPR057508">
    <property type="entry name" value="SHCBP-like_N"/>
</dbReference>
<gene>
    <name evidence="7" type="ORF">CEUTPL_LOCUS8881</name>
</gene>
<feature type="domain" description="Right handed beta helix" evidence="5">
    <location>
        <begin position="320"/>
        <end position="488"/>
    </location>
</feature>
<dbReference type="OrthoDB" id="5978115at2759"/>
<protein>
    <recommendedName>
        <fullName evidence="9">Right handed beta helix domain-containing protein</fullName>
    </recommendedName>
</protein>
<evidence type="ECO:0000313" key="7">
    <source>
        <dbReference type="EMBL" id="CAG9768336.1"/>
    </source>
</evidence>
<dbReference type="GO" id="GO:0007283">
    <property type="term" value="P:spermatogenesis"/>
    <property type="evidence" value="ECO:0007669"/>
    <property type="project" value="TreeGrafter"/>
</dbReference>
<dbReference type="InterPro" id="IPR045140">
    <property type="entry name" value="SHCBP1-like"/>
</dbReference>
<proteinExistence type="predicted"/>
<dbReference type="GO" id="GO:0005819">
    <property type="term" value="C:spindle"/>
    <property type="evidence" value="ECO:0007669"/>
    <property type="project" value="UniProtKB-SubCell"/>
</dbReference>
<organism evidence="7 8">
    <name type="scientific">Ceutorhynchus assimilis</name>
    <name type="common">cabbage seed weevil</name>
    <dbReference type="NCBI Taxonomy" id="467358"/>
    <lineage>
        <taxon>Eukaryota</taxon>
        <taxon>Metazoa</taxon>
        <taxon>Ecdysozoa</taxon>
        <taxon>Arthropoda</taxon>
        <taxon>Hexapoda</taxon>
        <taxon>Insecta</taxon>
        <taxon>Pterygota</taxon>
        <taxon>Neoptera</taxon>
        <taxon>Endopterygota</taxon>
        <taxon>Coleoptera</taxon>
        <taxon>Polyphaga</taxon>
        <taxon>Cucujiformia</taxon>
        <taxon>Curculionidae</taxon>
        <taxon>Ceutorhynchinae</taxon>
        <taxon>Ceutorhynchus</taxon>
    </lineage>
</organism>
<evidence type="ECO:0000256" key="1">
    <source>
        <dbReference type="ARBA" id="ARBA00004186"/>
    </source>
</evidence>
<name>A0A9N9QPN4_9CUCU</name>
<dbReference type="PANTHER" id="PTHR14695">
    <property type="entry name" value="SHC SH2-DOMAIN BINDING PROTEIN 1-RELATED"/>
    <property type="match status" value="1"/>
</dbReference>
<evidence type="ECO:0000259" key="6">
    <source>
        <dbReference type="Pfam" id="PF23762"/>
    </source>
</evidence>
<reference evidence="7" key="1">
    <citation type="submission" date="2022-01" db="EMBL/GenBank/DDBJ databases">
        <authorList>
            <person name="King R."/>
        </authorList>
    </citation>
    <scope>NUCLEOTIDE SEQUENCE</scope>
</reference>
<sequence>MDQIITFDKSLQTRLEEYKNVFVGSQTLLYSQIQKEWAYHLELSLDPNGWQAVWKIPRLKCEELKIPFPTVVLVYVLDVAYLDLAALVRILAVQDDIHLPEKHHVPLTQLWPTKQQDKTIALNLHSTANALDMLRFFYIHILMPWDEEDDTVDWKGTHLFSRLKLYYDLKNGNIPKGTSEHIHALLNEARRLNSKRQHLVNLCTDDSDLENTCDTNLETLIEINVRLIEIQNEINLFENEIFRKVILKRQESSELKSSDDKDDKPHIWIVLKNATAKDYIKILQSVEDLYPDQTLSFAPNLMSKLESANCEDTFLLSPKIHIIKREGVLIENFTLKGIGNRDFVQIVSQADDVMFDCIQDSCTIENITFDCKNTQCALLIRKGQVTMKNCKIVGDSSSTTHQGILVLNGAKLTLDSCDISGFSMAIIGNSGSTIDIKNSNIHEGYSGIKIYDHCVMGIYGSCISNFKEYGIILETEQDLNFDADGNSFNNLNCVPNIITDSLSGENNGKGNVAIKKSKIKAMENLFENPDSDPTILQGSDDEMDTSQGSNNELNDTVIEIENKA</sequence>
<dbReference type="AlphaFoldDB" id="A0A9N9QPN4"/>
<dbReference type="EMBL" id="OU892280">
    <property type="protein sequence ID" value="CAG9768336.1"/>
    <property type="molecule type" value="Genomic_DNA"/>
</dbReference>
<dbReference type="Proteomes" id="UP001152799">
    <property type="component" value="Chromosome 4"/>
</dbReference>
<evidence type="ECO:0000259" key="5">
    <source>
        <dbReference type="Pfam" id="PF13229"/>
    </source>
</evidence>
<dbReference type="SUPFAM" id="SSF51126">
    <property type="entry name" value="Pectin lyase-like"/>
    <property type="match status" value="1"/>
</dbReference>
<keyword evidence="2" id="KW-0963">Cytoplasm</keyword>
<dbReference type="InterPro" id="IPR012334">
    <property type="entry name" value="Pectin_lyas_fold"/>
</dbReference>
<evidence type="ECO:0000256" key="2">
    <source>
        <dbReference type="ARBA" id="ARBA00022490"/>
    </source>
</evidence>
<dbReference type="GO" id="GO:0007112">
    <property type="term" value="P:male meiosis cytokinesis"/>
    <property type="evidence" value="ECO:0007669"/>
    <property type="project" value="TreeGrafter"/>
</dbReference>
<evidence type="ECO:0000256" key="3">
    <source>
        <dbReference type="ARBA" id="ARBA00023212"/>
    </source>
</evidence>
<evidence type="ECO:0008006" key="9">
    <source>
        <dbReference type="Google" id="ProtNLM"/>
    </source>
</evidence>
<dbReference type="Gene3D" id="2.160.20.10">
    <property type="entry name" value="Single-stranded right-handed beta-helix, Pectin lyase-like"/>
    <property type="match status" value="1"/>
</dbReference>
<dbReference type="InterPro" id="IPR039448">
    <property type="entry name" value="Beta_helix"/>
</dbReference>
<keyword evidence="3" id="KW-0206">Cytoskeleton</keyword>
<dbReference type="PANTHER" id="PTHR14695:SF4">
    <property type="entry name" value="PROTEIN NESSUN DORMA"/>
    <property type="match status" value="1"/>
</dbReference>
<dbReference type="InterPro" id="IPR011050">
    <property type="entry name" value="Pectin_lyase_fold/virulence"/>
</dbReference>
<accession>A0A9N9QPN4</accession>
<evidence type="ECO:0000256" key="4">
    <source>
        <dbReference type="SAM" id="MobiDB-lite"/>
    </source>
</evidence>
<feature type="domain" description="SHC SH2" evidence="6">
    <location>
        <begin position="14"/>
        <end position="243"/>
    </location>
</feature>
<feature type="region of interest" description="Disordered" evidence="4">
    <location>
        <begin position="528"/>
        <end position="564"/>
    </location>
</feature>
<keyword evidence="8" id="KW-1185">Reference proteome</keyword>